<evidence type="ECO:0000259" key="1">
    <source>
        <dbReference type="Pfam" id="PF07508"/>
    </source>
</evidence>
<dbReference type="InterPro" id="IPR038109">
    <property type="entry name" value="DNA_bind_recomb_sf"/>
</dbReference>
<reference evidence="2 3" key="1">
    <citation type="submission" date="2013-06" db="EMBL/GenBank/DDBJ databases">
        <title>The draft sequence of the Mycobacterium elephantis genome.</title>
        <authorList>
            <person name="Pettersson F.B."/>
            <person name="Das S."/>
            <person name="Dasgupta S."/>
            <person name="Bhattacharya A."/>
            <person name="Kirsebom L.A."/>
        </authorList>
    </citation>
    <scope>NUCLEOTIDE SEQUENCE [LARGE SCALE GENOMIC DNA]</scope>
    <source>
        <strain evidence="2 3">DSM 44368</strain>
    </source>
</reference>
<keyword evidence="3" id="KW-1185">Reference proteome</keyword>
<organism evidence="2 3">
    <name type="scientific">Mycolicibacterium elephantis DSM 44368</name>
    <dbReference type="NCBI Taxonomy" id="1335622"/>
    <lineage>
        <taxon>Bacteria</taxon>
        <taxon>Bacillati</taxon>
        <taxon>Actinomycetota</taxon>
        <taxon>Actinomycetes</taxon>
        <taxon>Mycobacteriales</taxon>
        <taxon>Mycobacteriaceae</taxon>
        <taxon>Mycolicibacterium</taxon>
    </lineage>
</organism>
<proteinExistence type="predicted"/>
<dbReference type="GO" id="GO:0003677">
    <property type="term" value="F:DNA binding"/>
    <property type="evidence" value="ECO:0007669"/>
    <property type="project" value="InterPro"/>
</dbReference>
<comment type="caution">
    <text evidence="2">The sequence shown here is derived from an EMBL/GenBank/DDBJ whole genome shotgun (WGS) entry which is preliminary data.</text>
</comment>
<evidence type="ECO:0000313" key="2">
    <source>
        <dbReference type="EMBL" id="RWA23897.1"/>
    </source>
</evidence>
<dbReference type="Proteomes" id="UP000287177">
    <property type="component" value="Unassembled WGS sequence"/>
</dbReference>
<gene>
    <name evidence="2" type="ORF">MELE44368_01425</name>
</gene>
<dbReference type="EMBL" id="ATDN01000001">
    <property type="protein sequence ID" value="RWA23897.1"/>
    <property type="molecule type" value="Genomic_DNA"/>
</dbReference>
<dbReference type="GO" id="GO:0000150">
    <property type="term" value="F:DNA strand exchange activity"/>
    <property type="evidence" value="ECO:0007669"/>
    <property type="project" value="InterPro"/>
</dbReference>
<dbReference type="AlphaFoldDB" id="A0A439E0H0"/>
<name>A0A439E0H0_9MYCO</name>
<dbReference type="Pfam" id="PF07508">
    <property type="entry name" value="Recombinase"/>
    <property type="match status" value="1"/>
</dbReference>
<dbReference type="Gene3D" id="3.90.1750.20">
    <property type="entry name" value="Putative Large Serine Recombinase, Chain B, Domain 2"/>
    <property type="match status" value="1"/>
</dbReference>
<feature type="domain" description="Recombinase" evidence="1">
    <location>
        <begin position="2"/>
        <end position="52"/>
    </location>
</feature>
<protein>
    <recommendedName>
        <fullName evidence="1">Recombinase domain-containing protein</fullName>
    </recommendedName>
</protein>
<sequence length="59" mass="6357">MPSEQAAMRRICELRDAGASTHQIADTLTAEGHPTKRGGRWASATVSRILARQPKPVSS</sequence>
<accession>A0A439E0H0</accession>
<dbReference type="InterPro" id="IPR011109">
    <property type="entry name" value="DNA_bind_recombinase_dom"/>
</dbReference>
<evidence type="ECO:0000313" key="3">
    <source>
        <dbReference type="Proteomes" id="UP000287177"/>
    </source>
</evidence>